<protein>
    <submittedName>
        <fullName evidence="2">DUF1304 domain-containing protein</fullName>
    </submittedName>
</protein>
<dbReference type="InterPro" id="IPR009732">
    <property type="entry name" value="DUF1304"/>
</dbReference>
<sequence>MSPVTTVLAVLVAAEFLFIMYLETFATTSDRTAKVFGMGTDELARPSVNVLFKNQGVYNGLLAVLILVAALAFASKAAVIALMLYIVAVAAYGSVTSNPKIILMQGGLAILCLLSCLL</sequence>
<dbReference type="PANTHER" id="PTHR38446:SF1">
    <property type="entry name" value="BLL0914 PROTEIN"/>
    <property type="match status" value="1"/>
</dbReference>
<comment type="caution">
    <text evidence="2">The sequence shown here is derived from an EMBL/GenBank/DDBJ whole genome shotgun (WGS) entry which is preliminary data.</text>
</comment>
<gene>
    <name evidence="2" type="ORF">FYJ68_06565</name>
</gene>
<feature type="transmembrane region" description="Helical" evidence="1">
    <location>
        <begin position="56"/>
        <end position="73"/>
    </location>
</feature>
<keyword evidence="1" id="KW-0812">Transmembrane</keyword>
<evidence type="ECO:0000313" key="2">
    <source>
        <dbReference type="EMBL" id="MST72766.1"/>
    </source>
</evidence>
<feature type="transmembrane region" description="Helical" evidence="1">
    <location>
        <begin position="78"/>
        <end position="95"/>
    </location>
</feature>
<proteinExistence type="predicted"/>
<reference evidence="2 3" key="1">
    <citation type="submission" date="2019-08" db="EMBL/GenBank/DDBJ databases">
        <title>In-depth cultivation of the pig gut microbiome towards novel bacterial diversity and tailored functional studies.</title>
        <authorList>
            <person name="Wylensek D."/>
            <person name="Hitch T.C.A."/>
            <person name="Clavel T."/>
        </authorList>
    </citation>
    <scope>NUCLEOTIDE SEQUENCE [LARGE SCALE GENOMIC DNA]</scope>
    <source>
        <strain evidence="2 3">CA-Schmier-601-WT-1</strain>
    </source>
</reference>
<keyword evidence="1" id="KW-1133">Transmembrane helix</keyword>
<dbReference type="PANTHER" id="PTHR38446">
    <property type="entry name" value="BLL0914 PROTEIN"/>
    <property type="match status" value="1"/>
</dbReference>
<keyword evidence="1" id="KW-0472">Membrane</keyword>
<dbReference type="AlphaFoldDB" id="A0A6N7XRW9"/>
<dbReference type="Proteomes" id="UP000469325">
    <property type="component" value="Unassembled WGS sequence"/>
</dbReference>
<organism evidence="2 3">
    <name type="scientific">Olsenella porci</name>
    <dbReference type="NCBI Taxonomy" id="2652279"/>
    <lineage>
        <taxon>Bacteria</taxon>
        <taxon>Bacillati</taxon>
        <taxon>Actinomycetota</taxon>
        <taxon>Coriobacteriia</taxon>
        <taxon>Coriobacteriales</taxon>
        <taxon>Atopobiaceae</taxon>
        <taxon>Olsenella</taxon>
    </lineage>
</organism>
<dbReference type="Pfam" id="PF06993">
    <property type="entry name" value="DUF1304"/>
    <property type="match status" value="1"/>
</dbReference>
<evidence type="ECO:0000256" key="1">
    <source>
        <dbReference type="SAM" id="Phobius"/>
    </source>
</evidence>
<dbReference type="EMBL" id="VUNC01000004">
    <property type="protein sequence ID" value="MST72766.1"/>
    <property type="molecule type" value="Genomic_DNA"/>
</dbReference>
<name>A0A6N7XRW9_9ACTN</name>
<dbReference type="RefSeq" id="WP_154435228.1">
    <property type="nucleotide sequence ID" value="NZ_VUNC01000004.1"/>
</dbReference>
<keyword evidence="3" id="KW-1185">Reference proteome</keyword>
<accession>A0A6N7XRW9</accession>
<evidence type="ECO:0000313" key="3">
    <source>
        <dbReference type="Proteomes" id="UP000469325"/>
    </source>
</evidence>